<organism evidence="2 3">
    <name type="scientific">Spirosoma telluris</name>
    <dbReference type="NCBI Taxonomy" id="2183553"/>
    <lineage>
        <taxon>Bacteria</taxon>
        <taxon>Pseudomonadati</taxon>
        <taxon>Bacteroidota</taxon>
        <taxon>Cytophagia</taxon>
        <taxon>Cytophagales</taxon>
        <taxon>Cytophagaceae</taxon>
        <taxon>Spirosoma</taxon>
    </lineage>
</organism>
<dbReference type="Pfam" id="PF11008">
    <property type="entry name" value="DUF2846"/>
    <property type="match status" value="1"/>
</dbReference>
<protein>
    <recommendedName>
        <fullName evidence="1">DUF2846 domain-containing protein</fullName>
    </recommendedName>
</protein>
<evidence type="ECO:0000259" key="1">
    <source>
        <dbReference type="Pfam" id="PF11008"/>
    </source>
</evidence>
<dbReference type="Proteomes" id="UP000249016">
    <property type="component" value="Unassembled WGS sequence"/>
</dbReference>
<dbReference type="EMBL" id="QLII01000001">
    <property type="protein sequence ID" value="RAI75598.1"/>
    <property type="molecule type" value="Genomic_DNA"/>
</dbReference>
<sequence length="160" mass="18302">MIFLRKFDSIFLAIINRLILTMQPFNYLISIYLFVVSTPLFAQQESNATAKVYFIHSNKFDGFSTPFDVSVDEKQVCKLHNKHYSIHEIAPGPHTFKANYSLMHVKNGIQGISFSTEPGKTYYVQAIYQKGFFSAKIICSEITENTAKTLLPMLKLDDCK</sequence>
<accession>A0A327NS81</accession>
<evidence type="ECO:0000313" key="3">
    <source>
        <dbReference type="Proteomes" id="UP000249016"/>
    </source>
</evidence>
<dbReference type="InterPro" id="IPR022548">
    <property type="entry name" value="DUF2846"/>
</dbReference>
<keyword evidence="3" id="KW-1185">Reference proteome</keyword>
<proteinExistence type="predicted"/>
<feature type="domain" description="DUF2846" evidence="1">
    <location>
        <begin position="48"/>
        <end position="129"/>
    </location>
</feature>
<reference evidence="2 3" key="1">
    <citation type="submission" date="2018-06" db="EMBL/GenBank/DDBJ databases">
        <title>Spirosoma sp. HMF3257 Genome sequencing and assembly.</title>
        <authorList>
            <person name="Kang H."/>
            <person name="Cha I."/>
            <person name="Kim H."/>
            <person name="Kang J."/>
            <person name="Joh K."/>
        </authorList>
    </citation>
    <scope>NUCLEOTIDE SEQUENCE [LARGE SCALE GENOMIC DNA]</scope>
    <source>
        <strain evidence="2 3">HMF3257</strain>
    </source>
</reference>
<gene>
    <name evidence="2" type="ORF">HMF3257_18115</name>
</gene>
<name>A0A327NS81_9BACT</name>
<evidence type="ECO:0000313" key="2">
    <source>
        <dbReference type="EMBL" id="RAI75598.1"/>
    </source>
</evidence>
<dbReference type="AlphaFoldDB" id="A0A327NS81"/>
<comment type="caution">
    <text evidence="2">The sequence shown here is derived from an EMBL/GenBank/DDBJ whole genome shotgun (WGS) entry which is preliminary data.</text>
</comment>
<dbReference type="OrthoDB" id="954671at2"/>